<gene>
    <name evidence="1" type="ORF">AOC25_06930</name>
</gene>
<dbReference type="EMBL" id="CP015017">
    <property type="protein sequence ID" value="APC01366.1"/>
    <property type="molecule type" value="Genomic_DNA"/>
</dbReference>
<protein>
    <submittedName>
        <fullName evidence="1">Uncharacterized protein</fullName>
    </submittedName>
</protein>
<dbReference type="RefSeq" id="WP_071539372.1">
    <property type="nucleotide sequence ID" value="NZ_CP015016.1"/>
</dbReference>
<sequence>MKRDLPKRVYKFRNLYRYIPKGEKAINLGHNKDEALAKFYSIQNQKNINKDEIVSLEKTVMIMWKRHLKGSKQRKIEFQITVEDIEMALKQQKFKCAITKIRFNESKPDGMRFRPWLPSIDRVDNSKGYTKDNIRILCAFVNIAMNGFGEGFFKYVLEPLVEEQVKARLEVIKLTNNP</sequence>
<organism evidence="1 2">
    <name type="scientific">Polynucleobacter asymbioticus</name>
    <dbReference type="NCBI Taxonomy" id="576611"/>
    <lineage>
        <taxon>Bacteria</taxon>
        <taxon>Pseudomonadati</taxon>
        <taxon>Pseudomonadota</taxon>
        <taxon>Betaproteobacteria</taxon>
        <taxon>Burkholderiales</taxon>
        <taxon>Burkholderiaceae</taxon>
        <taxon>Polynucleobacter</taxon>
    </lineage>
</organism>
<evidence type="ECO:0000313" key="2">
    <source>
        <dbReference type="Proteomes" id="UP000182060"/>
    </source>
</evidence>
<reference evidence="1" key="1">
    <citation type="journal article" date="2017" name="Appl. Environ. Microbiol.">
        <title>Microdiversification of a pelagic Polynucleobacter species is mainly driven by acquisition of genomic islands from a partially interspecific gene pool.</title>
        <authorList>
            <person name="Hoetzinger M."/>
            <person name="Hahn M.W."/>
            <person name="Jezberova J."/>
            <person name="Schmidt J."/>
            <person name="Koll U."/>
        </authorList>
    </citation>
    <scope>NUCLEOTIDE SEQUENCE</scope>
    <source>
        <strain evidence="1">MWH-RechtKol4</strain>
    </source>
</reference>
<dbReference type="Proteomes" id="UP000182060">
    <property type="component" value="Chromosome"/>
</dbReference>
<evidence type="ECO:0000313" key="1">
    <source>
        <dbReference type="EMBL" id="APC01366.1"/>
    </source>
</evidence>
<accession>A0AAC9ISP3</accession>
<dbReference type="AlphaFoldDB" id="A0AAC9ISP3"/>
<dbReference type="Gene3D" id="3.30.40.220">
    <property type="match status" value="1"/>
</dbReference>
<name>A0AAC9ISP3_9BURK</name>
<proteinExistence type="predicted"/>